<name>A0AAD4Z5Z1_PRUDU</name>
<proteinExistence type="predicted"/>
<dbReference type="AlphaFoldDB" id="A0AAD4Z5Z1"/>
<gene>
    <name evidence="2" type="ORF">L3X38_023963</name>
</gene>
<dbReference type="InterPro" id="IPR052402">
    <property type="entry name" value="ADCK_kinase"/>
</dbReference>
<dbReference type="Pfam" id="PF03109">
    <property type="entry name" value="ABC1"/>
    <property type="match status" value="1"/>
</dbReference>
<protein>
    <recommendedName>
        <fullName evidence="1">ABC1 atypical kinase-like domain-containing protein</fullName>
    </recommendedName>
</protein>
<feature type="domain" description="ABC1 atypical kinase-like" evidence="1">
    <location>
        <begin position="46"/>
        <end position="89"/>
    </location>
</feature>
<organism evidence="2 3">
    <name type="scientific">Prunus dulcis</name>
    <name type="common">Almond</name>
    <name type="synonym">Amygdalus dulcis</name>
    <dbReference type="NCBI Taxonomy" id="3755"/>
    <lineage>
        <taxon>Eukaryota</taxon>
        <taxon>Viridiplantae</taxon>
        <taxon>Streptophyta</taxon>
        <taxon>Embryophyta</taxon>
        <taxon>Tracheophyta</taxon>
        <taxon>Spermatophyta</taxon>
        <taxon>Magnoliopsida</taxon>
        <taxon>eudicotyledons</taxon>
        <taxon>Gunneridae</taxon>
        <taxon>Pentapetalae</taxon>
        <taxon>rosids</taxon>
        <taxon>fabids</taxon>
        <taxon>Rosales</taxon>
        <taxon>Rosaceae</taxon>
        <taxon>Amygdaloideae</taxon>
        <taxon>Amygdaleae</taxon>
        <taxon>Prunus</taxon>
    </lineage>
</organism>
<dbReference type="EMBL" id="JAJFAZ020000004">
    <property type="protein sequence ID" value="KAI5333831.1"/>
    <property type="molecule type" value="Genomic_DNA"/>
</dbReference>
<evidence type="ECO:0000313" key="2">
    <source>
        <dbReference type="EMBL" id="KAI5333831.1"/>
    </source>
</evidence>
<evidence type="ECO:0000313" key="3">
    <source>
        <dbReference type="Proteomes" id="UP001054821"/>
    </source>
</evidence>
<dbReference type="PANTHER" id="PTHR45890:SF1">
    <property type="entry name" value="AARF DOMAIN CONTAINING KINASE 2"/>
    <property type="match status" value="1"/>
</dbReference>
<sequence>MRSSYGARAEILGRGKTPLYIRLCLAGAASLHDQSKESVVFSGTTPEHSFAYTKKTIEPAFGRKLLEIFDNFEDKPVASGSIAQMHRSRATLRFSYPGQHAKPHSSCRKVCSFYHVAHLSKGSCPFVSTCSSCCFGGNL</sequence>
<dbReference type="InterPro" id="IPR004147">
    <property type="entry name" value="ABC1_dom"/>
</dbReference>
<reference evidence="2 3" key="1">
    <citation type="journal article" date="2022" name="G3 (Bethesda)">
        <title>Whole-genome sequence and methylome profiling of the almond [Prunus dulcis (Mill.) D.A. Webb] cultivar 'Nonpareil'.</title>
        <authorList>
            <person name="D'Amico-Willman K.M."/>
            <person name="Ouma W.Z."/>
            <person name="Meulia T."/>
            <person name="Sideli G.M."/>
            <person name="Gradziel T.M."/>
            <person name="Fresnedo-Ramirez J."/>
        </authorList>
    </citation>
    <scope>NUCLEOTIDE SEQUENCE [LARGE SCALE GENOMIC DNA]</scope>
    <source>
        <strain evidence="2">Clone GOH B32 T37-40</strain>
    </source>
</reference>
<accession>A0AAD4Z5Z1</accession>
<keyword evidence="3" id="KW-1185">Reference proteome</keyword>
<dbReference type="PANTHER" id="PTHR45890">
    <property type="entry name" value="AARF DOMAIN CONTAINING KINASE 2 (PREDICTED)"/>
    <property type="match status" value="1"/>
</dbReference>
<dbReference type="Proteomes" id="UP001054821">
    <property type="component" value="Chromosome 4"/>
</dbReference>
<comment type="caution">
    <text evidence="2">The sequence shown here is derived from an EMBL/GenBank/DDBJ whole genome shotgun (WGS) entry which is preliminary data.</text>
</comment>
<evidence type="ECO:0000259" key="1">
    <source>
        <dbReference type="Pfam" id="PF03109"/>
    </source>
</evidence>